<dbReference type="EMBL" id="BK015066">
    <property type="protein sequence ID" value="DAD89621.1"/>
    <property type="molecule type" value="Genomic_DNA"/>
</dbReference>
<proteinExistence type="predicted"/>
<feature type="coiled-coil region" evidence="1">
    <location>
        <begin position="82"/>
        <end position="219"/>
    </location>
</feature>
<feature type="region of interest" description="Disordered" evidence="2">
    <location>
        <begin position="228"/>
        <end position="264"/>
    </location>
</feature>
<evidence type="ECO:0000256" key="1">
    <source>
        <dbReference type="SAM" id="Coils"/>
    </source>
</evidence>
<protein>
    <submittedName>
        <fullName evidence="3">Minor tail protein</fullName>
    </submittedName>
</protein>
<keyword evidence="1" id="KW-0175">Coiled coil</keyword>
<dbReference type="SUPFAM" id="SSF58104">
    <property type="entry name" value="Methyl-accepting chemotaxis protein (MCP) signaling domain"/>
    <property type="match status" value="1"/>
</dbReference>
<sequence length="1072" mass="118571">MAKADGYILVDTHIDTKSAKRQLLSWQKTLTDNQNKMAKSLDKMRKLEEKSVPTKKYKELKELYDSVKLGVDNLNDSLKGLKDNQSDRVQRWTDRIKASRKEIERLREELNKPAELREDGVEKQLEDEQKRLKIYEESRQLAMSKSGNPTADMYKSQIAEYEQQLKSIEGRMEALRKSGEAFEVDAKNSEEWKQEAANVEEYKQKVQEAANEIGKLKSKEFEATKEAEQLGEQGKKSADKIAPKVDKAARSTDNARRSTKSWLDSFSNGSKRATGFLHTFASRLKGIALSMFIFNWITKGWNAMLSAIKDGTQNMAKYSTNVNAKMSQLTSAVATLKNAFGALSGPIITAVGPALTMLINMLTAAINKVNQFISALTGKKTWTKATTQVKDYAAGLDKATSSAKKLKGQLQSFNELNVINSNDSGGSGGSGGGGNVSDMFEEVPIDQNIADLANEIKNAIESGDWEGLGETIRSKVTETVGKINWKSAYKKADGFGTGFAQFLNGLFSEDKKGNSVFTSTADVIAGALNTALHGLDSFAGDFKWNQFGTNLAYGCKRFFEKWDAKLTGDTFSKFVNGILSAIVSFVKGLNDSDTWALIMQKFVDFLEAVDFKQLAINLSNLVSELLRALKKAVNAVKDSDVFATIGQKIADFICNIDWSKINWNFAELWTSLKNALLDIPKDFASGFIGGIVDNIFGEDAGKKIKDAIDNFYNTPVAKALRGFSLESFINSVPAFKAINDFVNGLKNIKSISDIFGLFGSTKSGGLENVHSEEGYKKYKKRQDKAKVLIDFQIATTPKKLWEKFKKAWGENRKVKFLLFIASKAKELWEDFKKSWGETKTAKFLLKIGSKVKELWSNFNSSWGETRTAKFLLKIGSKIKDLWDNFVKSWGENRTVRFQTKNSKETTAKKVWNIFKTAWGTRSVSIGIGFAKNALKNLWSSVTGFFGGKSVDVGTKATKKADGGIYSGGVWHDIAHYAVGTQDAPTGQIFLAREAGPELVGTIGNHTSVMNNDQIVASVSDGVARAVRAVIGTKGTPVNVTFKVEGDPNGIFHVTQQKANEYFHSTGKPAFEL</sequence>
<accession>A0A8S5N4K8</accession>
<feature type="compositionally biased region" description="Basic and acidic residues" evidence="2">
    <location>
        <begin position="228"/>
        <end position="256"/>
    </location>
</feature>
<evidence type="ECO:0000313" key="3">
    <source>
        <dbReference type="EMBL" id="DAD89621.1"/>
    </source>
</evidence>
<reference evidence="3" key="1">
    <citation type="journal article" date="2021" name="Proc. Natl. Acad. Sci. U.S.A.">
        <title>A Catalog of Tens of Thousands of Viruses from Human Metagenomes Reveals Hidden Associations with Chronic Diseases.</title>
        <authorList>
            <person name="Tisza M.J."/>
            <person name="Buck C.B."/>
        </authorList>
    </citation>
    <scope>NUCLEOTIDE SEQUENCE</scope>
    <source>
        <strain evidence="3">CtnFo11</strain>
    </source>
</reference>
<evidence type="ECO:0000256" key="2">
    <source>
        <dbReference type="SAM" id="MobiDB-lite"/>
    </source>
</evidence>
<name>A0A8S5N4K8_9CAUD</name>
<organism evidence="3">
    <name type="scientific">Siphoviridae sp. ctnFo11</name>
    <dbReference type="NCBI Taxonomy" id="2826454"/>
    <lineage>
        <taxon>Viruses</taxon>
        <taxon>Duplodnaviria</taxon>
        <taxon>Heunggongvirae</taxon>
        <taxon>Uroviricota</taxon>
        <taxon>Caudoviricetes</taxon>
    </lineage>
</organism>